<dbReference type="GO" id="GO:0004222">
    <property type="term" value="F:metalloendopeptidase activity"/>
    <property type="evidence" value="ECO:0007669"/>
    <property type="project" value="InterPro"/>
</dbReference>
<evidence type="ECO:0000256" key="3">
    <source>
        <dbReference type="ARBA" id="ARBA00022685"/>
    </source>
</evidence>
<sequence>MTVKSKKKIWKRRNAVPTSIVLILFLSGRGNADELGPFIRNYELLSYPARQPSNESLRRVKRGAEQWSDAERVRFKALGSLALCNISGDAGSRVFGSVVDGVFHGRISTGSGRIFYAEPAWMYSTLQYKGHTVFYSAEDVRLPAQLRSHGGCGFDRLQAYMHRQNVAMGARKPFQHLDQSPMEQEMDHRWRRPYQNGGKRRVRRSPDYADPPPGSRSKPRARSGKGRRRTSRQDSTRRVCHMQVVVDHLLYEFFAKGTDDSTARERITSMVGTHMASTNLIYSTTDFKGIVGMRFVIQDLRINDTSACEGAEAASNPFCRNDLDANLMLQLFALEERNDFCLSYAWTNRDLGEGTLGLAYLAYASDKLGGACEKFRSVNTREGIRRMALNTGVITLYLHGGPVALAVSEVTVAHEIGHSFGALLFNRRFSPCSIRSISAVLYAILNGLYDKENCFLSHQESFCGNNVREENEDCDCGYHEKDCRDLCCYARKNSQHVPGCTLRPNAQCRMITGVAAQCPEPRHKANLSECNRGTQVCLSGRCEGSICQKYGYDDCQRSSTGSSLSPTDMCLVDCQRAGTEGHCVDTCNEPALASLCGRKRERGAACNQNRGYCDVFHRCRTVDEGGPLARLEQLLVPNRLREWFKRYTWLVAFLGVLFLSGVLLFIRCCAVLTPTNNPGLPKARTLRESVQRPMEIFTAAPT</sequence>
<proteinExistence type="predicted"/>
<feature type="transmembrane region" description="Helical" evidence="6">
    <location>
        <begin position="647"/>
        <end position="666"/>
    </location>
</feature>
<name>A0A9D4PT31_RHISA</name>
<protein>
    <recommendedName>
        <fullName evidence="2">ADAM10 endopeptidase</fullName>
        <ecNumber evidence="2">3.4.24.81</ecNumber>
    </recommendedName>
</protein>
<dbReference type="EMBL" id="JABSTV010001251">
    <property type="protein sequence ID" value="KAH7952503.1"/>
    <property type="molecule type" value="Genomic_DNA"/>
</dbReference>
<dbReference type="AlphaFoldDB" id="A0A9D4PT31"/>
<dbReference type="Pfam" id="PF21299">
    <property type="entry name" value="ADAM10_Cys-rich"/>
    <property type="match status" value="1"/>
</dbReference>
<dbReference type="Gene3D" id="4.10.70.10">
    <property type="entry name" value="Disintegrin domain"/>
    <property type="match status" value="1"/>
</dbReference>
<accession>A0A9D4PT31</accession>
<evidence type="ECO:0000313" key="9">
    <source>
        <dbReference type="EMBL" id="KAH7952503.1"/>
    </source>
</evidence>
<evidence type="ECO:0000313" key="10">
    <source>
        <dbReference type="Proteomes" id="UP000821837"/>
    </source>
</evidence>
<dbReference type="InterPro" id="IPR001590">
    <property type="entry name" value="Peptidase_M12B"/>
</dbReference>
<dbReference type="EC" id="3.4.24.81" evidence="2"/>
<comment type="caution">
    <text evidence="4">Lacks conserved residue(s) required for the propagation of feature annotation.</text>
</comment>
<dbReference type="InterPro" id="IPR051489">
    <property type="entry name" value="ADAM_Metalloproteinase"/>
</dbReference>
<dbReference type="GO" id="GO:0007219">
    <property type="term" value="P:Notch signaling pathway"/>
    <property type="evidence" value="ECO:0007669"/>
    <property type="project" value="TreeGrafter"/>
</dbReference>
<reference evidence="9" key="2">
    <citation type="submission" date="2021-09" db="EMBL/GenBank/DDBJ databases">
        <authorList>
            <person name="Jia N."/>
            <person name="Wang J."/>
            <person name="Shi W."/>
            <person name="Du L."/>
            <person name="Sun Y."/>
            <person name="Zhan W."/>
            <person name="Jiang J."/>
            <person name="Wang Q."/>
            <person name="Zhang B."/>
            <person name="Ji P."/>
            <person name="Sakyi L.B."/>
            <person name="Cui X."/>
            <person name="Yuan T."/>
            <person name="Jiang B."/>
            <person name="Yang W."/>
            <person name="Lam T.T.-Y."/>
            <person name="Chang Q."/>
            <person name="Ding S."/>
            <person name="Wang X."/>
            <person name="Zhu J."/>
            <person name="Ruan X."/>
            <person name="Zhao L."/>
            <person name="Wei J."/>
            <person name="Que T."/>
            <person name="Du C."/>
            <person name="Cheng J."/>
            <person name="Dai P."/>
            <person name="Han X."/>
            <person name="Huang E."/>
            <person name="Gao Y."/>
            <person name="Liu J."/>
            <person name="Shao H."/>
            <person name="Ye R."/>
            <person name="Li L."/>
            <person name="Wei W."/>
            <person name="Wang X."/>
            <person name="Wang C."/>
            <person name="Huo Q."/>
            <person name="Li W."/>
            <person name="Guo W."/>
            <person name="Chen H."/>
            <person name="Chen S."/>
            <person name="Zhou L."/>
            <person name="Zhou L."/>
            <person name="Ni X."/>
            <person name="Tian J."/>
            <person name="Zhou Y."/>
            <person name="Sheng Y."/>
            <person name="Liu T."/>
            <person name="Pan Y."/>
            <person name="Xia L."/>
            <person name="Li J."/>
            <person name="Zhao F."/>
            <person name="Cao W."/>
        </authorList>
    </citation>
    <scope>NUCLEOTIDE SEQUENCE</scope>
    <source>
        <strain evidence="9">Rsan-2018</strain>
        <tissue evidence="9">Larvae</tissue>
    </source>
</reference>
<evidence type="ECO:0000256" key="4">
    <source>
        <dbReference type="PROSITE-ProRule" id="PRU00276"/>
    </source>
</evidence>
<gene>
    <name evidence="9" type="ORF">HPB52_023838</name>
</gene>
<comment type="caution">
    <text evidence="9">The sequence shown here is derived from an EMBL/GenBank/DDBJ whole genome shotgun (WGS) entry which is preliminary data.</text>
</comment>
<dbReference type="SMART" id="SM00050">
    <property type="entry name" value="DISIN"/>
    <property type="match status" value="1"/>
</dbReference>
<feature type="active site" evidence="4">
    <location>
        <position position="415"/>
    </location>
</feature>
<dbReference type="GO" id="GO:0005886">
    <property type="term" value="C:plasma membrane"/>
    <property type="evidence" value="ECO:0007669"/>
    <property type="project" value="TreeGrafter"/>
</dbReference>
<dbReference type="Proteomes" id="UP000821837">
    <property type="component" value="Chromosome 5"/>
</dbReference>
<dbReference type="PANTHER" id="PTHR45702">
    <property type="entry name" value="ADAM10/ADAM17 METALLOPEPTIDASE FAMILY MEMBER"/>
    <property type="match status" value="1"/>
</dbReference>
<feature type="domain" description="Peptidase M12B" evidence="8">
    <location>
        <begin position="238"/>
        <end position="480"/>
    </location>
</feature>
<feature type="compositionally biased region" description="Basic residues" evidence="5">
    <location>
        <begin position="217"/>
        <end position="230"/>
    </location>
</feature>
<comment type="catalytic activity">
    <reaction evidence="1">
        <text>Endopeptidase of broad specificity.</text>
        <dbReference type="EC" id="3.4.24.81"/>
    </reaction>
</comment>
<dbReference type="InterPro" id="IPR024079">
    <property type="entry name" value="MetalloPept_cat_dom_sf"/>
</dbReference>
<keyword evidence="6" id="KW-1133">Transmembrane helix</keyword>
<dbReference type="SUPFAM" id="SSF55486">
    <property type="entry name" value="Metalloproteases ('zincins'), catalytic domain"/>
    <property type="match status" value="1"/>
</dbReference>
<dbReference type="PANTHER" id="PTHR45702:SF2">
    <property type="entry name" value="KUZBANIAN, ISOFORM A"/>
    <property type="match status" value="1"/>
</dbReference>
<evidence type="ECO:0000256" key="1">
    <source>
        <dbReference type="ARBA" id="ARBA00001809"/>
    </source>
</evidence>
<dbReference type="GO" id="GO:0006509">
    <property type="term" value="P:membrane protein ectodomain proteolysis"/>
    <property type="evidence" value="ECO:0007669"/>
    <property type="project" value="TreeGrafter"/>
</dbReference>
<evidence type="ECO:0000259" key="8">
    <source>
        <dbReference type="PROSITE" id="PS50215"/>
    </source>
</evidence>
<evidence type="ECO:0000259" key="7">
    <source>
        <dbReference type="PROSITE" id="PS50214"/>
    </source>
</evidence>
<organism evidence="9 10">
    <name type="scientific">Rhipicephalus sanguineus</name>
    <name type="common">Brown dog tick</name>
    <name type="synonym">Ixodes sanguineus</name>
    <dbReference type="NCBI Taxonomy" id="34632"/>
    <lineage>
        <taxon>Eukaryota</taxon>
        <taxon>Metazoa</taxon>
        <taxon>Ecdysozoa</taxon>
        <taxon>Arthropoda</taxon>
        <taxon>Chelicerata</taxon>
        <taxon>Arachnida</taxon>
        <taxon>Acari</taxon>
        <taxon>Parasitiformes</taxon>
        <taxon>Ixodida</taxon>
        <taxon>Ixodoidea</taxon>
        <taxon>Ixodidae</taxon>
        <taxon>Rhipicephalinae</taxon>
        <taxon>Rhipicephalus</taxon>
        <taxon>Rhipicephalus</taxon>
    </lineage>
</organism>
<keyword evidence="6" id="KW-0812">Transmembrane</keyword>
<dbReference type="VEuPathDB" id="VectorBase:RSAN_042612"/>
<reference evidence="9" key="1">
    <citation type="journal article" date="2020" name="Cell">
        <title>Large-Scale Comparative Analyses of Tick Genomes Elucidate Their Genetic Diversity and Vector Capacities.</title>
        <authorList>
            <consortium name="Tick Genome and Microbiome Consortium (TIGMIC)"/>
            <person name="Jia N."/>
            <person name="Wang J."/>
            <person name="Shi W."/>
            <person name="Du L."/>
            <person name="Sun Y."/>
            <person name="Zhan W."/>
            <person name="Jiang J.F."/>
            <person name="Wang Q."/>
            <person name="Zhang B."/>
            <person name="Ji P."/>
            <person name="Bell-Sakyi L."/>
            <person name="Cui X.M."/>
            <person name="Yuan T.T."/>
            <person name="Jiang B.G."/>
            <person name="Yang W.F."/>
            <person name="Lam T.T."/>
            <person name="Chang Q.C."/>
            <person name="Ding S.J."/>
            <person name="Wang X.J."/>
            <person name="Zhu J.G."/>
            <person name="Ruan X.D."/>
            <person name="Zhao L."/>
            <person name="Wei J.T."/>
            <person name="Ye R.Z."/>
            <person name="Que T.C."/>
            <person name="Du C.H."/>
            <person name="Zhou Y.H."/>
            <person name="Cheng J.X."/>
            <person name="Dai P.F."/>
            <person name="Guo W.B."/>
            <person name="Han X.H."/>
            <person name="Huang E.J."/>
            <person name="Li L.F."/>
            <person name="Wei W."/>
            <person name="Gao Y.C."/>
            <person name="Liu J.Z."/>
            <person name="Shao H.Z."/>
            <person name="Wang X."/>
            <person name="Wang C.C."/>
            <person name="Yang T.C."/>
            <person name="Huo Q.B."/>
            <person name="Li W."/>
            <person name="Chen H.Y."/>
            <person name="Chen S.E."/>
            <person name="Zhou L.G."/>
            <person name="Ni X.B."/>
            <person name="Tian J.H."/>
            <person name="Sheng Y."/>
            <person name="Liu T."/>
            <person name="Pan Y.S."/>
            <person name="Xia L.Y."/>
            <person name="Li J."/>
            <person name="Zhao F."/>
            <person name="Cao W.C."/>
        </authorList>
    </citation>
    <scope>NUCLEOTIDE SEQUENCE</scope>
    <source>
        <strain evidence="9">Rsan-2018</strain>
    </source>
</reference>
<dbReference type="InterPro" id="IPR049038">
    <property type="entry name" value="ADAM10_Cys-rich"/>
</dbReference>
<dbReference type="PROSITE" id="PS50215">
    <property type="entry name" value="ADAM_MEPRO"/>
    <property type="match status" value="1"/>
</dbReference>
<feature type="region of interest" description="Disordered" evidence="5">
    <location>
        <begin position="172"/>
        <end position="237"/>
    </location>
</feature>
<evidence type="ECO:0000256" key="2">
    <source>
        <dbReference type="ARBA" id="ARBA00012332"/>
    </source>
</evidence>
<dbReference type="Gene3D" id="3.40.390.10">
    <property type="entry name" value="Collagenase (Catalytic Domain)"/>
    <property type="match status" value="1"/>
</dbReference>
<dbReference type="InterPro" id="IPR036436">
    <property type="entry name" value="Disintegrin_dom_sf"/>
</dbReference>
<keyword evidence="3" id="KW-0165">Cleavage on pair of basic residues</keyword>
<evidence type="ECO:0000256" key="6">
    <source>
        <dbReference type="SAM" id="Phobius"/>
    </source>
</evidence>
<evidence type="ECO:0000256" key="5">
    <source>
        <dbReference type="SAM" id="MobiDB-lite"/>
    </source>
</evidence>
<dbReference type="VEuPathDB" id="VectorBase:RSAN_039315"/>
<keyword evidence="10" id="KW-1185">Reference proteome</keyword>
<dbReference type="PROSITE" id="PS50214">
    <property type="entry name" value="DISINTEGRIN_2"/>
    <property type="match status" value="1"/>
</dbReference>
<dbReference type="InterPro" id="IPR001762">
    <property type="entry name" value="Disintegrin_dom"/>
</dbReference>
<dbReference type="Pfam" id="PF13688">
    <property type="entry name" value="Reprolysin_5"/>
    <property type="match status" value="1"/>
</dbReference>
<feature type="domain" description="Disintegrin" evidence="7">
    <location>
        <begin position="460"/>
        <end position="545"/>
    </location>
</feature>
<keyword evidence="6" id="KW-0472">Membrane</keyword>